<evidence type="ECO:0000256" key="2">
    <source>
        <dbReference type="ARBA" id="ARBA00023002"/>
    </source>
</evidence>
<dbReference type="Proteomes" id="UP001369815">
    <property type="component" value="Unassembled WGS sequence"/>
</dbReference>
<protein>
    <recommendedName>
        <fullName evidence="5">Short-chain dehydrogenase</fullName>
    </recommendedName>
</protein>
<accession>A0AAX6MB47</accession>
<name>A0AAX6MB47_9PEZI</name>
<gene>
    <name evidence="3" type="ORF">Daesc_008231</name>
</gene>
<dbReference type="AlphaFoldDB" id="A0AAX6MB47"/>
<organism evidence="3 4">
    <name type="scientific">Daldinia eschscholtzii</name>
    <dbReference type="NCBI Taxonomy" id="292717"/>
    <lineage>
        <taxon>Eukaryota</taxon>
        <taxon>Fungi</taxon>
        <taxon>Dikarya</taxon>
        <taxon>Ascomycota</taxon>
        <taxon>Pezizomycotina</taxon>
        <taxon>Sordariomycetes</taxon>
        <taxon>Xylariomycetidae</taxon>
        <taxon>Xylariales</taxon>
        <taxon>Hypoxylaceae</taxon>
        <taxon>Daldinia</taxon>
    </lineage>
</organism>
<dbReference type="PANTHER" id="PTHR43669">
    <property type="entry name" value="5-KETO-D-GLUCONATE 5-REDUCTASE"/>
    <property type="match status" value="1"/>
</dbReference>
<dbReference type="PANTHER" id="PTHR43669:SF4">
    <property type="entry name" value="SHORT-CHAIN DEHYDROGENASE"/>
    <property type="match status" value="1"/>
</dbReference>
<dbReference type="Gene3D" id="3.40.50.720">
    <property type="entry name" value="NAD(P)-binding Rossmann-like Domain"/>
    <property type="match status" value="1"/>
</dbReference>
<dbReference type="InterPro" id="IPR002347">
    <property type="entry name" value="SDR_fam"/>
</dbReference>
<keyword evidence="2" id="KW-0560">Oxidoreductase</keyword>
<dbReference type="SUPFAM" id="SSF51735">
    <property type="entry name" value="NAD(P)-binding Rossmann-fold domains"/>
    <property type="match status" value="1"/>
</dbReference>
<reference evidence="3 4" key="1">
    <citation type="journal article" date="2024" name="Front Chem Biol">
        <title>Unveiling the potential of Daldinia eschscholtzii MFLUCC 19-0629 through bioactivity and bioinformatics studies for enhanced sustainable agriculture production.</title>
        <authorList>
            <person name="Brooks S."/>
            <person name="Weaver J.A."/>
            <person name="Klomchit A."/>
            <person name="Alharthi S.A."/>
            <person name="Onlamun T."/>
            <person name="Nurani R."/>
            <person name="Vong T.K."/>
            <person name="Alberti F."/>
            <person name="Greco C."/>
        </authorList>
    </citation>
    <scope>NUCLEOTIDE SEQUENCE [LARGE SCALE GENOMIC DNA]</scope>
    <source>
        <strain evidence="3">MFLUCC 19-0629</strain>
    </source>
</reference>
<dbReference type="Pfam" id="PF00106">
    <property type="entry name" value="adh_short"/>
    <property type="match status" value="1"/>
</dbReference>
<comment type="caution">
    <text evidence="3">The sequence shown here is derived from an EMBL/GenBank/DDBJ whole genome shotgun (WGS) entry which is preliminary data.</text>
</comment>
<evidence type="ECO:0000313" key="3">
    <source>
        <dbReference type="EMBL" id="KAK6949908.1"/>
    </source>
</evidence>
<evidence type="ECO:0008006" key="5">
    <source>
        <dbReference type="Google" id="ProtNLM"/>
    </source>
</evidence>
<proteinExistence type="inferred from homology"/>
<keyword evidence="4" id="KW-1185">Reference proteome</keyword>
<dbReference type="InterPro" id="IPR036291">
    <property type="entry name" value="NAD(P)-bd_dom_sf"/>
</dbReference>
<evidence type="ECO:0000256" key="1">
    <source>
        <dbReference type="ARBA" id="ARBA00006484"/>
    </source>
</evidence>
<comment type="similarity">
    <text evidence="1">Belongs to the short-chain dehydrogenases/reductases (SDR) family.</text>
</comment>
<dbReference type="GO" id="GO:0016491">
    <property type="term" value="F:oxidoreductase activity"/>
    <property type="evidence" value="ECO:0007669"/>
    <property type="project" value="UniProtKB-KW"/>
</dbReference>
<sequence length="241" mass="26620">MSAPPVLLFLGAGKKLGTQVPAVFAEAGYKIAVVARTPKEEFEKRGYYQVQADFNNPESIPEVFAKVKENVGTPTVVVYNAVQYTLDNPEDPFASLAPENVSRFHSAVAVNGTTPLIAIEHAIEAFRSLPPGTLGKSFIFTGNILNHSQFKNRLCFGVGKTIAAYGVRFYYADERSDEGLPVMREIDGLLAGKEYLKIAEAQEQLPWLYTYTAESGYKDFGEKDYLKTVDSNESRFLKGGR</sequence>
<evidence type="ECO:0000313" key="4">
    <source>
        <dbReference type="Proteomes" id="UP001369815"/>
    </source>
</evidence>
<dbReference type="EMBL" id="JBANMG010000008">
    <property type="protein sequence ID" value="KAK6949908.1"/>
    <property type="molecule type" value="Genomic_DNA"/>
</dbReference>